<feature type="transmembrane region" description="Helical" evidence="1">
    <location>
        <begin position="588"/>
        <end position="611"/>
    </location>
</feature>
<keyword evidence="1" id="KW-0812">Transmembrane</keyword>
<reference evidence="2" key="1">
    <citation type="submission" date="2019-04" db="EMBL/GenBank/DDBJ databases">
        <title>Sequencing of skin fungus with MAO and IRED activity.</title>
        <authorList>
            <person name="Marsaioli A.J."/>
            <person name="Bonatto J.M.C."/>
            <person name="Reis Junior O."/>
        </authorList>
    </citation>
    <scope>NUCLEOTIDE SEQUENCE</scope>
    <source>
        <strain evidence="2">30M1</strain>
    </source>
</reference>
<protein>
    <submittedName>
        <fullName evidence="2">Uncharacterized protein</fullName>
    </submittedName>
</protein>
<proteinExistence type="predicted"/>
<feature type="transmembrane region" description="Helical" evidence="1">
    <location>
        <begin position="548"/>
        <end position="568"/>
    </location>
</feature>
<dbReference type="AlphaFoldDB" id="A0A9P4TG99"/>
<comment type="caution">
    <text evidence="2">The sequence shown here is derived from an EMBL/GenBank/DDBJ whole genome shotgun (WGS) entry which is preliminary data.</text>
</comment>
<sequence>MEYHKVIQKKSPIVSAESQGKTNEFVQQSELPPESSLMVAAPSRRSFVEKLGVYNIFVLVFGSIAIFIAIAFFTLLWSGSETARNGQPTPVLWYRIAEKPNWATRVVTVGSVFIRLAAASQMGLLAALVAAWTLETTGASAEHLPLLSIIRTVNNGPQSHIWSVFHSMRTGTRRFYSTFIILAILDALALQFTSTLLVTDFDRVTLVSQGHNQSISYNFNSTNEDVPSLRSRVVEASSGLSPILAMPAAYPRFAEFANANTSRISADYIDTGESYRAFLPIIDSNTRGSLRSYRGPATVVDSRIRCARPSLSISNVSAIYQTNSDGGYNIIIVGTFTMNATIPGFAFNMTEEDGYLMTTAIARLDANTTDWRLSYSRVTVGDTGRPPTPIATYQYNDLIPWLLLNITGNWTNVLDDHDTTGVVGPFDWIESPSGPWTDLRTTNDTLDIGISATVCFTSFDENDLLIDAQSEQDFTEPKDIPWIKDAWEYDTEQIRKMLGAVVEPLSPSERGIFNLQQQTNWTNSIINATGDQPLIGQAIVPVHRKSSFAMFMIMSQTIYYGSLPLFFLDGMASVATSKTYVVPKRWTGYTIVMALLVVHAALVITALVLFLSKTDHSMLGQSWMAVAQVSSSDTMDTVHHASNMTDLEVKRLLRMNSFETNEVVLRTGADGGRSQAVYRKGTGESG</sequence>
<evidence type="ECO:0000313" key="2">
    <source>
        <dbReference type="EMBL" id="KAF3004163.1"/>
    </source>
</evidence>
<feature type="transmembrane region" description="Helical" evidence="1">
    <location>
        <begin position="112"/>
        <end position="134"/>
    </location>
</feature>
<evidence type="ECO:0000256" key="1">
    <source>
        <dbReference type="SAM" id="Phobius"/>
    </source>
</evidence>
<name>A0A9P4TG99_CURKU</name>
<dbReference type="OrthoDB" id="5428040at2759"/>
<dbReference type="Proteomes" id="UP000801428">
    <property type="component" value="Unassembled WGS sequence"/>
</dbReference>
<evidence type="ECO:0000313" key="3">
    <source>
        <dbReference type="Proteomes" id="UP000801428"/>
    </source>
</evidence>
<keyword evidence="3" id="KW-1185">Reference proteome</keyword>
<keyword evidence="1" id="KW-0472">Membrane</keyword>
<dbReference type="EMBL" id="SWKU01000008">
    <property type="protein sequence ID" value="KAF3004163.1"/>
    <property type="molecule type" value="Genomic_DNA"/>
</dbReference>
<feature type="transmembrane region" description="Helical" evidence="1">
    <location>
        <begin position="175"/>
        <end position="198"/>
    </location>
</feature>
<organism evidence="2 3">
    <name type="scientific">Curvularia kusanoi</name>
    <name type="common">Cochliobolus kusanoi</name>
    <dbReference type="NCBI Taxonomy" id="90978"/>
    <lineage>
        <taxon>Eukaryota</taxon>
        <taxon>Fungi</taxon>
        <taxon>Dikarya</taxon>
        <taxon>Ascomycota</taxon>
        <taxon>Pezizomycotina</taxon>
        <taxon>Dothideomycetes</taxon>
        <taxon>Pleosporomycetidae</taxon>
        <taxon>Pleosporales</taxon>
        <taxon>Pleosporineae</taxon>
        <taxon>Pleosporaceae</taxon>
        <taxon>Curvularia</taxon>
    </lineage>
</organism>
<gene>
    <name evidence="2" type="ORF">E8E13_005523</name>
</gene>
<keyword evidence="1" id="KW-1133">Transmembrane helix</keyword>
<feature type="transmembrane region" description="Helical" evidence="1">
    <location>
        <begin position="53"/>
        <end position="77"/>
    </location>
</feature>
<accession>A0A9P4TG99</accession>